<feature type="region of interest" description="Disordered" evidence="1">
    <location>
        <begin position="272"/>
        <end position="291"/>
    </location>
</feature>
<organism evidence="2 3">
    <name type="scientific">Tetrapyrgos nigripes</name>
    <dbReference type="NCBI Taxonomy" id="182062"/>
    <lineage>
        <taxon>Eukaryota</taxon>
        <taxon>Fungi</taxon>
        <taxon>Dikarya</taxon>
        <taxon>Basidiomycota</taxon>
        <taxon>Agaricomycotina</taxon>
        <taxon>Agaricomycetes</taxon>
        <taxon>Agaricomycetidae</taxon>
        <taxon>Agaricales</taxon>
        <taxon>Marasmiineae</taxon>
        <taxon>Marasmiaceae</taxon>
        <taxon>Tetrapyrgos</taxon>
    </lineage>
</organism>
<dbReference type="InterPro" id="IPR023214">
    <property type="entry name" value="HAD_sf"/>
</dbReference>
<sequence length="786" mass="89480">MPQQPLRTIHDSLSDKLLYPGNISHIIFDLGDVLFTWSTPSTSLPSCINAHIFKDMLRSQVWHEYEKGNLCPEQLYGLLSDKFNTPPHVIKDALDHARLSLRSDPAMVQTLHQLRAKGHKLFAMSNISAFDFEYLQKNIHMEWSLFDDIFISQLREKRTDWMREEILNDKNAYRDVSRIHDSLSGPAPLPGTHAETQFRDSLAKNRWISLLYVCNDLMVFPVEGMEEQGSIHVKEVTKKGLATTLVTWRTGKVLQKDNFLWPFFIPTDSRDPPNVSWAESPESDQETPSEYSVTDTDACHNLSSNTRNDLLKFLSAQMNHHSAYAIGNIHRKLQQPLEKGLTGLGKILKRDNTWNALAYVCVDLNCFPSGLAKVDKSHLIAQLLLWRSKQPTEELQWTGVDYKEVLQRLQQAISEVTTPTWVTKPQAPPNVGRKKAGTLKADHWRTIFVIHLPLALLSLWGVGSPLAVEGSKEMASVLETSLWLSCALITMTKDTLTSERRESFRNAYLQHVLGLRTNFPRFFKPTHHLAFRMISWKNLALYGTGQFEKTILHAFNNGASVRQWLLRPDCPPLLKYCLDLLDKAYHYRNKGHPTDTENEQQATRDEISLDSTGDDFNEVDTGVDVSNIVEGQSFEALKWLIPGGPSQELVSACGTRNIRCFTRARAPRGFYTVPNEKAMGNSFVAFRDGDLWSPGQIQHIFDYFDGKMCMAIRRNLLLESNAKGKHRQPSLPDPFTSFWSHGFEARMVSSDFNPKLEIVKIEQTLGHVARWNLGRGKVVVLSLSRD</sequence>
<keyword evidence="3" id="KW-1185">Reference proteome</keyword>
<evidence type="ECO:0000313" key="2">
    <source>
        <dbReference type="EMBL" id="KAF5359925.1"/>
    </source>
</evidence>
<dbReference type="AlphaFoldDB" id="A0A8H5G805"/>
<gene>
    <name evidence="2" type="ORF">D9758_013986</name>
</gene>
<evidence type="ECO:0000256" key="1">
    <source>
        <dbReference type="SAM" id="MobiDB-lite"/>
    </source>
</evidence>
<dbReference type="EMBL" id="JAACJM010000046">
    <property type="protein sequence ID" value="KAF5359925.1"/>
    <property type="molecule type" value="Genomic_DNA"/>
</dbReference>
<dbReference type="PANTHER" id="PTHR43611:SF3">
    <property type="entry name" value="FLAVIN MONONUCLEOTIDE HYDROLASE 1, CHLOROPLATIC"/>
    <property type="match status" value="1"/>
</dbReference>
<dbReference type="PANTHER" id="PTHR43611">
    <property type="entry name" value="ALPHA-D-GLUCOSE 1-PHOSPHATE PHOSPHATASE"/>
    <property type="match status" value="1"/>
</dbReference>
<dbReference type="InterPro" id="IPR036412">
    <property type="entry name" value="HAD-like_sf"/>
</dbReference>
<dbReference type="OrthoDB" id="3247418at2759"/>
<name>A0A8H5G805_9AGAR</name>
<comment type="caution">
    <text evidence="2">The sequence shown here is derived from an EMBL/GenBank/DDBJ whole genome shotgun (WGS) entry which is preliminary data.</text>
</comment>
<protein>
    <submittedName>
        <fullName evidence="2">Uncharacterized protein</fullName>
    </submittedName>
</protein>
<dbReference type="Gene3D" id="3.40.50.1000">
    <property type="entry name" value="HAD superfamily/HAD-like"/>
    <property type="match status" value="1"/>
</dbReference>
<evidence type="ECO:0000313" key="3">
    <source>
        <dbReference type="Proteomes" id="UP000559256"/>
    </source>
</evidence>
<reference evidence="2 3" key="1">
    <citation type="journal article" date="2020" name="ISME J.">
        <title>Uncovering the hidden diversity of litter-decomposition mechanisms in mushroom-forming fungi.</title>
        <authorList>
            <person name="Floudas D."/>
            <person name="Bentzer J."/>
            <person name="Ahren D."/>
            <person name="Johansson T."/>
            <person name="Persson P."/>
            <person name="Tunlid A."/>
        </authorList>
    </citation>
    <scope>NUCLEOTIDE SEQUENCE [LARGE SCALE GENOMIC DNA]</scope>
    <source>
        <strain evidence="2 3">CBS 291.85</strain>
    </source>
</reference>
<dbReference type="SUPFAM" id="SSF56784">
    <property type="entry name" value="HAD-like"/>
    <property type="match status" value="1"/>
</dbReference>
<accession>A0A8H5G805</accession>
<dbReference type="Proteomes" id="UP000559256">
    <property type="component" value="Unassembled WGS sequence"/>
</dbReference>
<proteinExistence type="predicted"/>